<reference evidence="1 2" key="1">
    <citation type="journal article" date="2016" name="Nat. Commun.">
        <title>Thousands of microbial genomes shed light on interconnected biogeochemical processes in an aquifer system.</title>
        <authorList>
            <person name="Anantharaman K."/>
            <person name="Brown C.T."/>
            <person name="Hug L.A."/>
            <person name="Sharon I."/>
            <person name="Castelle C.J."/>
            <person name="Probst A.J."/>
            <person name="Thomas B.C."/>
            <person name="Singh A."/>
            <person name="Wilkins M.J."/>
            <person name="Karaoz U."/>
            <person name="Brodie E.L."/>
            <person name="Williams K.H."/>
            <person name="Hubbard S.S."/>
            <person name="Banfield J.F."/>
        </authorList>
    </citation>
    <scope>NUCLEOTIDE SEQUENCE [LARGE SCALE GENOMIC DNA]</scope>
</reference>
<evidence type="ECO:0008006" key="3">
    <source>
        <dbReference type="Google" id="ProtNLM"/>
    </source>
</evidence>
<evidence type="ECO:0000313" key="1">
    <source>
        <dbReference type="EMBL" id="OHA94070.1"/>
    </source>
</evidence>
<protein>
    <recommendedName>
        <fullName evidence="3">Plasmid stabilization protein</fullName>
    </recommendedName>
</protein>
<dbReference type="EMBL" id="MHVL01000002">
    <property type="protein sequence ID" value="OHA94070.1"/>
    <property type="molecule type" value="Genomic_DNA"/>
</dbReference>
<dbReference type="SUPFAM" id="SSF143011">
    <property type="entry name" value="RelE-like"/>
    <property type="match status" value="1"/>
</dbReference>
<sequence length="85" mass="10405">MYVIKTSDFERAYKRLPFGIQKLCLIQEERFALSSRDPRLHIKKLKDFDDAFSFRITRKYRALFYFQNAETVICFDIDHRKDVYK</sequence>
<dbReference type="Proteomes" id="UP000179264">
    <property type="component" value="Unassembled WGS sequence"/>
</dbReference>
<dbReference type="Gene3D" id="3.30.2310.20">
    <property type="entry name" value="RelE-like"/>
    <property type="match status" value="1"/>
</dbReference>
<organism evidence="1 2">
    <name type="scientific">Candidatus Zambryskibacteria bacterium RIFCSPHIGHO2_02_38_10.5</name>
    <dbReference type="NCBI Taxonomy" id="1802742"/>
    <lineage>
        <taxon>Bacteria</taxon>
        <taxon>Candidatus Zambryskiibacteriota</taxon>
    </lineage>
</organism>
<dbReference type="InterPro" id="IPR035093">
    <property type="entry name" value="RelE/ParE_toxin_dom_sf"/>
</dbReference>
<proteinExistence type="predicted"/>
<evidence type="ECO:0000313" key="2">
    <source>
        <dbReference type="Proteomes" id="UP000179264"/>
    </source>
</evidence>
<accession>A0A1G2T9X6</accession>
<gene>
    <name evidence="1" type="ORF">A2W58_01090</name>
</gene>
<comment type="caution">
    <text evidence="1">The sequence shown here is derived from an EMBL/GenBank/DDBJ whole genome shotgun (WGS) entry which is preliminary data.</text>
</comment>
<name>A0A1G2T9X6_9BACT</name>
<dbReference type="AlphaFoldDB" id="A0A1G2T9X6"/>